<accession>A0A1I2HDC5</accession>
<protein>
    <recommendedName>
        <fullName evidence="3">ATPase</fullName>
    </recommendedName>
</protein>
<gene>
    <name evidence="1" type="ORF">SAMN05216378_5733</name>
</gene>
<keyword evidence="2" id="KW-1185">Reference proteome</keyword>
<reference evidence="2" key="1">
    <citation type="submission" date="2016-10" db="EMBL/GenBank/DDBJ databases">
        <authorList>
            <person name="Varghese N."/>
            <person name="Submissions S."/>
        </authorList>
    </citation>
    <scope>NUCLEOTIDE SEQUENCE [LARGE SCALE GENOMIC DNA]</scope>
    <source>
        <strain evidence="2">CGMCC 1.10784</strain>
    </source>
</reference>
<dbReference type="STRING" id="1045775.SAMN05216378_5733"/>
<proteinExistence type="predicted"/>
<evidence type="ECO:0000313" key="1">
    <source>
        <dbReference type="EMBL" id="SFF27672.1"/>
    </source>
</evidence>
<name>A0A1I2HDC5_9BACL</name>
<evidence type="ECO:0008006" key="3">
    <source>
        <dbReference type="Google" id="ProtNLM"/>
    </source>
</evidence>
<dbReference type="RefSeq" id="WP_091190179.1">
    <property type="nucleotide sequence ID" value="NZ_FOMT01000007.1"/>
</dbReference>
<dbReference type="Proteomes" id="UP000198855">
    <property type="component" value="Unassembled WGS sequence"/>
</dbReference>
<dbReference type="AlphaFoldDB" id="A0A1I2HDC5"/>
<dbReference type="OrthoDB" id="2883326at2"/>
<dbReference type="EMBL" id="FOMT01000007">
    <property type="protein sequence ID" value="SFF27672.1"/>
    <property type="molecule type" value="Genomic_DNA"/>
</dbReference>
<sequence length="127" mass="14654">MLSLGAKVVIIADQFEQNLPLGEYGYIIAYDRNADNVFDYVVRVPAANRNFLVPDEDVELEEVLLQEEVDRIEREALIDYALATFNEELFNRIMKGEEEAPEEQENVGGESQSREDFIRQVNLKAWI</sequence>
<evidence type="ECO:0000313" key="2">
    <source>
        <dbReference type="Proteomes" id="UP000198855"/>
    </source>
</evidence>
<organism evidence="1 2">
    <name type="scientific">Paenibacillus catalpae</name>
    <dbReference type="NCBI Taxonomy" id="1045775"/>
    <lineage>
        <taxon>Bacteria</taxon>
        <taxon>Bacillati</taxon>
        <taxon>Bacillota</taxon>
        <taxon>Bacilli</taxon>
        <taxon>Bacillales</taxon>
        <taxon>Paenibacillaceae</taxon>
        <taxon>Paenibacillus</taxon>
    </lineage>
</organism>